<dbReference type="PANTHER" id="PTHR42928:SF5">
    <property type="entry name" value="BLR1237 PROTEIN"/>
    <property type="match status" value="1"/>
</dbReference>
<dbReference type="PANTHER" id="PTHR42928">
    <property type="entry name" value="TRICARBOXYLATE-BINDING PROTEIN"/>
    <property type="match status" value="1"/>
</dbReference>
<dbReference type="SUPFAM" id="SSF53850">
    <property type="entry name" value="Periplasmic binding protein-like II"/>
    <property type="match status" value="1"/>
</dbReference>
<feature type="signal peptide" evidence="2">
    <location>
        <begin position="1"/>
        <end position="39"/>
    </location>
</feature>
<name>A0A427WXC3_ACHDE</name>
<evidence type="ECO:0000256" key="1">
    <source>
        <dbReference type="ARBA" id="ARBA00006987"/>
    </source>
</evidence>
<dbReference type="Proteomes" id="UP000509782">
    <property type="component" value="Chromosome"/>
</dbReference>
<feature type="chain" id="PRO_5030092282" evidence="2">
    <location>
        <begin position="40"/>
        <end position="342"/>
    </location>
</feature>
<dbReference type="Pfam" id="PF03401">
    <property type="entry name" value="TctC"/>
    <property type="match status" value="1"/>
</dbReference>
<dbReference type="PIRSF" id="PIRSF017082">
    <property type="entry name" value="YflP"/>
    <property type="match status" value="1"/>
</dbReference>
<sequence>MHKTTNSDAPAFLARKSPLKALAILGLAAVLGSANVASAQGAQGYPGKPVTINVPFSAGGTTDILARVIGQRLSERWGVSVVVENKPGAGGNIGTAQVARAAPDGYTLVMGTIGTHAINPSLYKSMPYDAIKDFAPITRTAMVPNALVVPKDAPYNTVKELIAYGKSHPGKLTFGSSGHGSTLHMSGETFKMMTGVDMVHVPYKGSTPAVTDLLGGQISMIFDNLPSALPHIKGGRLKVLAVTSAQRSEQLPDVPTVAEAGVPGYEVVSWFGLWAPAKTPDAIVTEINKQVVDIIQTPDMQKQIRDQGAVPQPDSPAEFAAFIGSEGKKWAEVVRRANVTTE</sequence>
<proteinExistence type="inferred from homology"/>
<keyword evidence="2" id="KW-0732">Signal</keyword>
<dbReference type="AlphaFoldDB" id="A0A427WXC3"/>
<dbReference type="InterPro" id="IPR042100">
    <property type="entry name" value="Bug_dom1"/>
</dbReference>
<evidence type="ECO:0000313" key="3">
    <source>
        <dbReference type="EMBL" id="QKQ48455.1"/>
    </source>
</evidence>
<dbReference type="RefSeq" id="WP_088146752.1">
    <property type="nucleotide sequence ID" value="NZ_BLWG01000146.1"/>
</dbReference>
<dbReference type="Gene3D" id="3.40.190.150">
    <property type="entry name" value="Bordetella uptake gene, domain 1"/>
    <property type="match status" value="1"/>
</dbReference>
<dbReference type="STRING" id="32002.BVK87_09465"/>
<dbReference type="InterPro" id="IPR005064">
    <property type="entry name" value="BUG"/>
</dbReference>
<gene>
    <name evidence="3" type="ORF">FOC81_17845</name>
</gene>
<dbReference type="OrthoDB" id="8678477at2"/>
<organism evidence="3 4">
    <name type="scientific">Achromobacter denitrificans</name>
    <name type="common">Alcaligenes denitrificans</name>
    <dbReference type="NCBI Taxonomy" id="32002"/>
    <lineage>
        <taxon>Bacteria</taxon>
        <taxon>Pseudomonadati</taxon>
        <taxon>Pseudomonadota</taxon>
        <taxon>Betaproteobacteria</taxon>
        <taxon>Burkholderiales</taxon>
        <taxon>Alcaligenaceae</taxon>
        <taxon>Achromobacter</taxon>
    </lineage>
</organism>
<dbReference type="EMBL" id="CP054569">
    <property type="protein sequence ID" value="QKQ48455.1"/>
    <property type="molecule type" value="Genomic_DNA"/>
</dbReference>
<dbReference type="CDD" id="cd13578">
    <property type="entry name" value="PBP2_Bug27"/>
    <property type="match status" value="1"/>
</dbReference>
<evidence type="ECO:0000313" key="4">
    <source>
        <dbReference type="Proteomes" id="UP000509782"/>
    </source>
</evidence>
<comment type="similarity">
    <text evidence="1">Belongs to the UPF0065 (bug) family.</text>
</comment>
<protein>
    <submittedName>
        <fullName evidence="3">Tripartite tricarboxylate transporter substrate binding protein</fullName>
    </submittedName>
</protein>
<evidence type="ECO:0000256" key="2">
    <source>
        <dbReference type="SAM" id="SignalP"/>
    </source>
</evidence>
<dbReference type="Gene3D" id="3.40.190.10">
    <property type="entry name" value="Periplasmic binding protein-like II"/>
    <property type="match status" value="1"/>
</dbReference>
<reference evidence="3 4" key="1">
    <citation type="submission" date="2020-05" db="EMBL/GenBank/DDBJ databases">
        <title>FDA dAtabase for Regulatory Grade micrObial Sequences (FDA-ARGOS): Supporting development and validation of Infectious Disease Dx tests.</title>
        <authorList>
            <person name="Sproer C."/>
            <person name="Gronow S."/>
            <person name="Severitt S."/>
            <person name="Schroder I."/>
            <person name="Tallon L."/>
            <person name="Sadzewicz L."/>
            <person name="Zhao X."/>
            <person name="Vavikolanu K."/>
            <person name="Mehta A."/>
            <person name="Aluvathingal J."/>
            <person name="Nadendla S."/>
            <person name="Myers T."/>
            <person name="Yan Y."/>
            <person name="Sichtig H."/>
        </authorList>
    </citation>
    <scope>NUCLEOTIDE SEQUENCE [LARGE SCALE GENOMIC DNA]</scope>
    <source>
        <strain evidence="3 4">FDAARGOS_787</strain>
    </source>
</reference>
<accession>A0A427WXC3</accession>